<evidence type="ECO:0000256" key="1">
    <source>
        <dbReference type="SAM" id="MobiDB-lite"/>
    </source>
</evidence>
<protein>
    <submittedName>
        <fullName evidence="2">Uncharacterized protein</fullName>
    </submittedName>
</protein>
<evidence type="ECO:0000313" key="3">
    <source>
        <dbReference type="Proteomes" id="UP000578000"/>
    </source>
</evidence>
<organism evidence="2 3">
    <name type="scientific">Acetobacter lovaniensis</name>
    <dbReference type="NCBI Taxonomy" id="104100"/>
    <lineage>
        <taxon>Bacteria</taxon>
        <taxon>Pseudomonadati</taxon>
        <taxon>Pseudomonadota</taxon>
        <taxon>Alphaproteobacteria</taxon>
        <taxon>Acetobacterales</taxon>
        <taxon>Acetobacteraceae</taxon>
        <taxon>Acetobacter</taxon>
    </lineage>
</organism>
<comment type="caution">
    <text evidence="2">The sequence shown here is derived from an EMBL/GenBank/DDBJ whole genome shotgun (WGS) entry which is preliminary data.</text>
</comment>
<dbReference type="AlphaFoldDB" id="A0A841QHU1"/>
<gene>
    <name evidence="2" type="ORF">HNR55_002725</name>
</gene>
<evidence type="ECO:0000313" key="2">
    <source>
        <dbReference type="EMBL" id="MBB6458120.1"/>
    </source>
</evidence>
<proteinExistence type="predicted"/>
<feature type="region of interest" description="Disordered" evidence="1">
    <location>
        <begin position="187"/>
        <end position="211"/>
    </location>
</feature>
<dbReference type="Proteomes" id="UP000578000">
    <property type="component" value="Unassembled WGS sequence"/>
</dbReference>
<dbReference type="EMBL" id="JACHIE010000014">
    <property type="protein sequence ID" value="MBB6458120.1"/>
    <property type="molecule type" value="Genomic_DNA"/>
</dbReference>
<sequence length="211" mass="23831">MEQVQYEQGIAELLLAEIPRDVTHAINEGLLAGARRAYAKTKDLNKGHRANGLGQERHFLMNEAFHTALAVHNASPTPIHGNDLIVGHQGEIMLGRVNVGPVWNNCRRSITRRRLCAYNEALGHWVEADLFCEPPPHTAIAAFFVAVFSKDQSELPTSIQISVPDADMSKWLFREDVEKFLRRYDDPPMTQEDLAQPRLKAALRKQNESEK</sequence>
<keyword evidence="3" id="KW-1185">Reference proteome</keyword>
<reference evidence="2 3" key="1">
    <citation type="submission" date="2020-08" db="EMBL/GenBank/DDBJ databases">
        <title>Genomic Encyclopedia of Type Strains, Phase IV (KMG-IV): sequencing the most valuable type-strain genomes for metagenomic binning, comparative biology and taxonomic classification.</title>
        <authorList>
            <person name="Goeker M."/>
        </authorList>
    </citation>
    <scope>NUCLEOTIDE SEQUENCE [LARGE SCALE GENOMIC DNA]</scope>
    <source>
        <strain evidence="2 3">DSM 4491</strain>
    </source>
</reference>
<dbReference type="RefSeq" id="WP_166116087.1">
    <property type="nucleotide sequence ID" value="NZ_BAABDB010000043.1"/>
</dbReference>
<name>A0A841QHU1_9PROT</name>
<accession>A0A841QHU1</accession>